<feature type="region of interest" description="Disordered" evidence="1">
    <location>
        <begin position="53"/>
        <end position="83"/>
    </location>
</feature>
<accession>A0A1Y2CJS9</accession>
<gene>
    <name evidence="2" type="ORF">BCR33DRAFT_678118</name>
</gene>
<feature type="region of interest" description="Disordered" evidence="1">
    <location>
        <begin position="119"/>
        <end position="138"/>
    </location>
</feature>
<dbReference type="AlphaFoldDB" id="A0A1Y2CJS9"/>
<dbReference type="EMBL" id="MCGO01000014">
    <property type="protein sequence ID" value="ORY47260.1"/>
    <property type="molecule type" value="Genomic_DNA"/>
</dbReference>
<protein>
    <submittedName>
        <fullName evidence="2">Uncharacterized protein</fullName>
    </submittedName>
</protein>
<evidence type="ECO:0000313" key="2">
    <source>
        <dbReference type="EMBL" id="ORY47260.1"/>
    </source>
</evidence>
<reference evidence="2 3" key="1">
    <citation type="submission" date="2016-07" db="EMBL/GenBank/DDBJ databases">
        <title>Pervasive Adenine N6-methylation of Active Genes in Fungi.</title>
        <authorList>
            <consortium name="DOE Joint Genome Institute"/>
            <person name="Mondo S.J."/>
            <person name="Dannebaum R.O."/>
            <person name="Kuo R.C."/>
            <person name="Labutti K."/>
            <person name="Haridas S."/>
            <person name="Kuo A."/>
            <person name="Salamov A."/>
            <person name="Ahrendt S.R."/>
            <person name="Lipzen A."/>
            <person name="Sullivan W."/>
            <person name="Andreopoulos W.B."/>
            <person name="Clum A."/>
            <person name="Lindquist E."/>
            <person name="Daum C."/>
            <person name="Ramamoorthy G.K."/>
            <person name="Gryganskyi A."/>
            <person name="Culley D."/>
            <person name="Magnuson J.K."/>
            <person name="James T.Y."/>
            <person name="O'Malley M.A."/>
            <person name="Stajich J.E."/>
            <person name="Spatafora J.W."/>
            <person name="Visel A."/>
            <person name="Grigoriev I.V."/>
        </authorList>
    </citation>
    <scope>NUCLEOTIDE SEQUENCE [LARGE SCALE GENOMIC DNA]</scope>
    <source>
        <strain evidence="2 3">JEL800</strain>
    </source>
</reference>
<evidence type="ECO:0000313" key="3">
    <source>
        <dbReference type="Proteomes" id="UP000193642"/>
    </source>
</evidence>
<sequence length="422" mass="46478">MGKVSKGSKAAADGPPKEQFQLKYLRFSCNDLARTKEFYVTLGMSVEWQLRSSKTPLNTQTPATPNVPPTADATKDPEKRRPSLVQKIQQISANKKAAQDAAAKKAADELAGILTAAPVEEVKPQPQPEPPAGSPNVFKTDLCMSFSITPSNSTEHPDPTQFQLIFSNISTHKPSSQSNSRTNSRVNSRNNSAINRSINFNFGVEDKKENKKKERNQEYLVIYVHLLPRLVKRLAQKGFVCSLPITPFQGAQIAILQDPNGIEVRLIELTEAQSEDPNVLVKRQWFARVGYYTIPSVKLDHTSRYYERMFSYIGAPVAPAAGPGGIPAPPVKKEKKKKGMAAEAGTHANTAGVRLIDSEEYVVGLTKTQFLWFGNEPRSVGTSICFTGKVIAESQEARQMDRSDSLLMGIGKFILAQTNETD</sequence>
<keyword evidence="3" id="KW-1185">Reference proteome</keyword>
<comment type="caution">
    <text evidence="2">The sequence shown here is derived from an EMBL/GenBank/DDBJ whole genome shotgun (WGS) entry which is preliminary data.</text>
</comment>
<dbReference type="Proteomes" id="UP000193642">
    <property type="component" value="Unassembled WGS sequence"/>
</dbReference>
<proteinExistence type="predicted"/>
<feature type="compositionally biased region" description="Polar residues" evidence="1">
    <location>
        <begin position="53"/>
        <end position="64"/>
    </location>
</feature>
<evidence type="ECO:0000256" key="1">
    <source>
        <dbReference type="SAM" id="MobiDB-lite"/>
    </source>
</evidence>
<name>A0A1Y2CJS9_9FUNG</name>
<organism evidence="2 3">
    <name type="scientific">Rhizoclosmatium globosum</name>
    <dbReference type="NCBI Taxonomy" id="329046"/>
    <lineage>
        <taxon>Eukaryota</taxon>
        <taxon>Fungi</taxon>
        <taxon>Fungi incertae sedis</taxon>
        <taxon>Chytridiomycota</taxon>
        <taxon>Chytridiomycota incertae sedis</taxon>
        <taxon>Chytridiomycetes</taxon>
        <taxon>Chytridiales</taxon>
        <taxon>Chytriomycetaceae</taxon>
        <taxon>Rhizoclosmatium</taxon>
    </lineage>
</organism>
<dbReference type="OrthoDB" id="5557314at2759"/>